<reference evidence="7 8" key="1">
    <citation type="submission" date="2019-01" db="EMBL/GenBank/DDBJ databases">
        <title>Draft genome sequences of three monokaryotic isolates of the white-rot basidiomycete fungus Dichomitus squalens.</title>
        <authorList>
            <consortium name="DOE Joint Genome Institute"/>
            <person name="Lopez S.C."/>
            <person name="Andreopoulos B."/>
            <person name="Pangilinan J."/>
            <person name="Lipzen A."/>
            <person name="Riley R."/>
            <person name="Ahrendt S."/>
            <person name="Ng V."/>
            <person name="Barry K."/>
            <person name="Daum C."/>
            <person name="Grigoriev I.V."/>
            <person name="Hilden K.S."/>
            <person name="Makela M.R."/>
            <person name="de Vries R.P."/>
        </authorList>
    </citation>
    <scope>NUCLEOTIDE SEQUENCE [LARGE SCALE GENOMIC DNA]</scope>
    <source>
        <strain evidence="7 8">CBS 464.89</strain>
    </source>
</reference>
<evidence type="ECO:0000256" key="4">
    <source>
        <dbReference type="ARBA" id="ARBA00022989"/>
    </source>
</evidence>
<comment type="subcellular location">
    <subcellularLocation>
        <location evidence="1">Membrane</location>
    </subcellularLocation>
</comment>
<sequence>MSPIIPSLLSRPLCGTLRKVPLGCIPSSITKTYFTPNGLRGGTHRPFFHHTFQPSLCNCPPPPTIPRPRRAFSHTSKRSFGTYTNAPLYFLKIGFSGVLLSLTFLAAPVIYCEPPIKNASSTAVSPPQPGAAAVSSSASPLPPPPQSTLNLYELTFGTVCGVCAGVFVKKGAKFVAFALGGVFVLLQYLGSWSLVRVDWNRAAGRFENLFYRKDASGVSRPPNVGSLFRWVIDFLTADFQPRASFVAGFALGLRVG</sequence>
<dbReference type="GO" id="GO:0016020">
    <property type="term" value="C:membrane"/>
    <property type="evidence" value="ECO:0007669"/>
    <property type="project" value="UniProtKB-SubCell"/>
</dbReference>
<gene>
    <name evidence="7" type="ORF">BD310DRAFT_911834</name>
</gene>
<evidence type="ECO:0000256" key="2">
    <source>
        <dbReference type="ARBA" id="ARBA00009160"/>
    </source>
</evidence>
<dbReference type="Proteomes" id="UP000292082">
    <property type="component" value="Unassembled WGS sequence"/>
</dbReference>
<proteinExistence type="inferred from homology"/>
<evidence type="ECO:0000256" key="6">
    <source>
        <dbReference type="SAM" id="Phobius"/>
    </source>
</evidence>
<feature type="transmembrane region" description="Helical" evidence="6">
    <location>
        <begin position="174"/>
        <end position="195"/>
    </location>
</feature>
<evidence type="ECO:0000256" key="5">
    <source>
        <dbReference type="ARBA" id="ARBA00023136"/>
    </source>
</evidence>
<keyword evidence="8" id="KW-1185">Reference proteome</keyword>
<protein>
    <submittedName>
        <fullName evidence="7">FUN14 family-domain-containing protein</fullName>
    </submittedName>
</protein>
<evidence type="ECO:0000313" key="7">
    <source>
        <dbReference type="EMBL" id="TBU65680.1"/>
    </source>
</evidence>
<keyword evidence="4 6" id="KW-1133">Transmembrane helix</keyword>
<comment type="similarity">
    <text evidence="2">Belongs to the FUN14 family.</text>
</comment>
<dbReference type="PANTHER" id="PTHR21346">
    <property type="entry name" value="FUN14 DOMAIN CONTAINING"/>
    <property type="match status" value="1"/>
</dbReference>
<dbReference type="AlphaFoldDB" id="A0A4Q9QE96"/>
<keyword evidence="5 6" id="KW-0472">Membrane</keyword>
<organism evidence="7 8">
    <name type="scientific">Dichomitus squalens</name>
    <dbReference type="NCBI Taxonomy" id="114155"/>
    <lineage>
        <taxon>Eukaryota</taxon>
        <taxon>Fungi</taxon>
        <taxon>Dikarya</taxon>
        <taxon>Basidiomycota</taxon>
        <taxon>Agaricomycotina</taxon>
        <taxon>Agaricomycetes</taxon>
        <taxon>Polyporales</taxon>
        <taxon>Polyporaceae</taxon>
        <taxon>Dichomitus</taxon>
    </lineage>
</organism>
<feature type="transmembrane region" description="Helical" evidence="6">
    <location>
        <begin position="89"/>
        <end position="111"/>
    </location>
</feature>
<name>A0A4Q9QE96_9APHY</name>
<evidence type="ECO:0000256" key="1">
    <source>
        <dbReference type="ARBA" id="ARBA00004370"/>
    </source>
</evidence>
<keyword evidence="3 6" id="KW-0812">Transmembrane</keyword>
<dbReference type="OMA" id="FYELTFG"/>
<dbReference type="InterPro" id="IPR007014">
    <property type="entry name" value="FUN14"/>
</dbReference>
<dbReference type="EMBL" id="ML145084">
    <property type="protein sequence ID" value="TBU65680.1"/>
    <property type="molecule type" value="Genomic_DNA"/>
</dbReference>
<evidence type="ECO:0000313" key="8">
    <source>
        <dbReference type="Proteomes" id="UP000292082"/>
    </source>
</evidence>
<dbReference type="Pfam" id="PF04930">
    <property type="entry name" value="FUN14"/>
    <property type="match status" value="1"/>
</dbReference>
<accession>A0A4Q9QE96</accession>
<dbReference type="PANTHER" id="PTHR21346:SF10">
    <property type="entry name" value="TRANSMEMBRANE PROTEIN"/>
    <property type="match status" value="1"/>
</dbReference>
<evidence type="ECO:0000256" key="3">
    <source>
        <dbReference type="ARBA" id="ARBA00022692"/>
    </source>
</evidence>
<dbReference type="STRING" id="114155.A0A4Q9QE96"/>